<accession>A0A8S5LXI6</accession>
<keyword evidence="1" id="KW-1133">Transmembrane helix</keyword>
<dbReference type="EMBL" id="BK014764">
    <property type="protein sequence ID" value="DAD74749.1"/>
    <property type="molecule type" value="Genomic_DNA"/>
</dbReference>
<proteinExistence type="predicted"/>
<evidence type="ECO:0000256" key="1">
    <source>
        <dbReference type="SAM" id="Phobius"/>
    </source>
</evidence>
<keyword evidence="1" id="KW-0472">Membrane</keyword>
<protein>
    <submittedName>
        <fullName evidence="2">Uncharacterized protein</fullName>
    </submittedName>
</protein>
<feature type="transmembrane region" description="Helical" evidence="1">
    <location>
        <begin position="54"/>
        <end position="72"/>
    </location>
</feature>
<evidence type="ECO:0000313" key="2">
    <source>
        <dbReference type="EMBL" id="DAD74749.1"/>
    </source>
</evidence>
<sequence length="73" mass="8041">MYKSQGNDTWWHSIGSTSTLCSNYYIAPIFNIPSSSHSLQSDIFILSSGISKSATAFAITVLELIILLFIILI</sequence>
<name>A0A8S5LXI6_9CAUD</name>
<organism evidence="2">
    <name type="scientific">CrAss-like virus sp. ctRQZ5</name>
    <dbReference type="NCBI Taxonomy" id="2826824"/>
    <lineage>
        <taxon>Viruses</taxon>
        <taxon>Duplodnaviria</taxon>
        <taxon>Heunggongvirae</taxon>
        <taxon>Uroviricota</taxon>
        <taxon>Caudoviricetes</taxon>
        <taxon>Crassvirales</taxon>
    </lineage>
</organism>
<keyword evidence="1" id="KW-0812">Transmembrane</keyword>
<reference evidence="2" key="1">
    <citation type="journal article" date="2021" name="Proc. Natl. Acad. Sci. U.S.A.">
        <title>A Catalog of Tens of Thousands of Viruses from Human Metagenomes Reveals Hidden Associations with Chronic Diseases.</title>
        <authorList>
            <person name="Tisza M.J."/>
            <person name="Buck C.B."/>
        </authorList>
    </citation>
    <scope>NUCLEOTIDE SEQUENCE</scope>
    <source>
        <strain evidence="2">CtRQZ5</strain>
    </source>
</reference>